<evidence type="ECO:0000259" key="3">
    <source>
        <dbReference type="PROSITE" id="PS51181"/>
    </source>
</evidence>
<dbReference type="Proteomes" id="UP001209878">
    <property type="component" value="Unassembled WGS sequence"/>
</dbReference>
<dbReference type="Gene3D" id="3.90.190.10">
    <property type="entry name" value="Protein tyrosine phosphatase superfamily"/>
    <property type="match status" value="1"/>
</dbReference>
<dbReference type="EMBL" id="JAODUO010001228">
    <property type="protein sequence ID" value="KAK2168463.1"/>
    <property type="molecule type" value="Genomic_DNA"/>
</dbReference>
<evidence type="ECO:0000256" key="1">
    <source>
        <dbReference type="ARBA" id="ARBA00022801"/>
    </source>
</evidence>
<reference evidence="5" key="1">
    <citation type="journal article" date="2023" name="Mol. Biol. Evol.">
        <title>Third-Generation Sequencing Reveals the Adaptive Role of the Epigenome in Three Deep-Sea Polychaetes.</title>
        <authorList>
            <person name="Perez M."/>
            <person name="Aroh O."/>
            <person name="Sun Y."/>
            <person name="Lan Y."/>
            <person name="Juniper S.K."/>
            <person name="Young C.R."/>
            <person name="Angers B."/>
            <person name="Qian P.Y."/>
        </authorList>
    </citation>
    <scope>NUCLEOTIDE SEQUENCE</scope>
    <source>
        <strain evidence="5">R07B-5</strain>
    </source>
</reference>
<evidence type="ECO:0000259" key="4">
    <source>
        <dbReference type="PROSITE" id="PS51182"/>
    </source>
</evidence>
<dbReference type="PANTHER" id="PTHR12305:SF60">
    <property type="entry name" value="PHOSPHATIDYLINOSITOL 3,4,5-TRISPHOSPHATE 3-PHOSPHATASE TPTE2-RELATED"/>
    <property type="match status" value="1"/>
</dbReference>
<keyword evidence="1" id="KW-0378">Hydrolase</keyword>
<name>A0AAD9KDG5_RIDPI</name>
<dbReference type="SMART" id="SM01326">
    <property type="entry name" value="PTEN_C2"/>
    <property type="match status" value="1"/>
</dbReference>
<dbReference type="PROSITE" id="PS00383">
    <property type="entry name" value="TYR_PHOSPHATASE_1"/>
    <property type="match status" value="1"/>
</dbReference>
<dbReference type="GO" id="GO:0005829">
    <property type="term" value="C:cytosol"/>
    <property type="evidence" value="ECO:0007669"/>
    <property type="project" value="TreeGrafter"/>
</dbReference>
<feature type="domain" description="C2 tensin-type" evidence="4">
    <location>
        <begin position="86"/>
        <end position="214"/>
    </location>
</feature>
<dbReference type="InterPro" id="IPR000387">
    <property type="entry name" value="Tyr_Pase_dom"/>
</dbReference>
<comment type="caution">
    <text evidence="5">The sequence shown here is derived from an EMBL/GenBank/DDBJ whole genome shotgun (WGS) entry which is preliminary data.</text>
</comment>
<dbReference type="PROSITE" id="PS51181">
    <property type="entry name" value="PPASE_TENSIN"/>
    <property type="match status" value="1"/>
</dbReference>
<dbReference type="InterPro" id="IPR016130">
    <property type="entry name" value="Tyr_Pase_AS"/>
</dbReference>
<dbReference type="InterPro" id="IPR035892">
    <property type="entry name" value="C2_domain_sf"/>
</dbReference>
<dbReference type="GO" id="GO:0016314">
    <property type="term" value="F:phosphatidylinositol-3,4,5-trisphosphate 3-phosphatase activity"/>
    <property type="evidence" value="ECO:0007669"/>
    <property type="project" value="TreeGrafter"/>
</dbReference>
<dbReference type="PANTHER" id="PTHR12305">
    <property type="entry name" value="PHOSPHATASE WITH HOMOLOGY TO TENSIN"/>
    <property type="match status" value="1"/>
</dbReference>
<dbReference type="Gene3D" id="2.60.40.1110">
    <property type="match status" value="1"/>
</dbReference>
<feature type="domain" description="Tyrosine specific protein phosphatases" evidence="2">
    <location>
        <begin position="1"/>
        <end position="58"/>
    </location>
</feature>
<proteinExistence type="predicted"/>
<dbReference type="InterPro" id="IPR029023">
    <property type="entry name" value="Tensin_phosphatase"/>
</dbReference>
<dbReference type="SUPFAM" id="SSF49562">
    <property type="entry name" value="C2 domain (Calcium/lipid-binding domain, CaLB)"/>
    <property type="match status" value="1"/>
</dbReference>
<dbReference type="SUPFAM" id="SSF52799">
    <property type="entry name" value="(Phosphotyrosine protein) phosphatases II"/>
    <property type="match status" value="1"/>
</dbReference>
<protein>
    <submittedName>
        <fullName evidence="5">Uncharacterized protein</fullName>
    </submittedName>
</protein>
<sequence length="237" mass="27303">MDADDRNVIAVHCKGGKGRTGMMICVWLVHSSEFTEAQASLNYFGNRRTDHRFGEQYQGVQTPSQSRYVGYFDLVRNAYYGRMPPAKRLLLSRMNIVQVSGIGTGDGKDLRCRLNVEGHKFDINFGTHLNCKTAFDPIRSSLIVKVFNSPILMNDVKRVPRGYENCAFYCWFHTGFIEENRLWLPREQLDNPHKPRTWRTYLEGFGVDFYFNEIRDKKVVIPIDPVLGGMTIARATH</sequence>
<dbReference type="InterPro" id="IPR051281">
    <property type="entry name" value="Dual-spec_lipid-protein_phosph"/>
</dbReference>
<dbReference type="PROSITE" id="PS50056">
    <property type="entry name" value="TYR_PHOSPHATASE_2"/>
    <property type="match status" value="1"/>
</dbReference>
<evidence type="ECO:0000259" key="2">
    <source>
        <dbReference type="PROSITE" id="PS50056"/>
    </source>
</evidence>
<gene>
    <name evidence="5" type="ORF">NP493_1230g01005</name>
</gene>
<evidence type="ECO:0000313" key="5">
    <source>
        <dbReference type="EMBL" id="KAK2168463.1"/>
    </source>
</evidence>
<dbReference type="PROSITE" id="PS51182">
    <property type="entry name" value="C2_TENSIN"/>
    <property type="match status" value="1"/>
</dbReference>
<keyword evidence="6" id="KW-1185">Reference proteome</keyword>
<organism evidence="5 6">
    <name type="scientific">Ridgeia piscesae</name>
    <name type="common">Tubeworm</name>
    <dbReference type="NCBI Taxonomy" id="27915"/>
    <lineage>
        <taxon>Eukaryota</taxon>
        <taxon>Metazoa</taxon>
        <taxon>Spiralia</taxon>
        <taxon>Lophotrochozoa</taxon>
        <taxon>Annelida</taxon>
        <taxon>Polychaeta</taxon>
        <taxon>Sedentaria</taxon>
        <taxon>Canalipalpata</taxon>
        <taxon>Sabellida</taxon>
        <taxon>Siboglinidae</taxon>
        <taxon>Ridgeia</taxon>
    </lineage>
</organism>
<evidence type="ECO:0000313" key="6">
    <source>
        <dbReference type="Proteomes" id="UP001209878"/>
    </source>
</evidence>
<dbReference type="Pfam" id="PF10409">
    <property type="entry name" value="PTEN_C2"/>
    <property type="match status" value="1"/>
</dbReference>
<accession>A0AAD9KDG5</accession>
<dbReference type="InterPro" id="IPR014020">
    <property type="entry name" value="Tensin_C2-dom"/>
</dbReference>
<feature type="domain" description="Phosphatase tensin-type" evidence="3">
    <location>
        <begin position="1"/>
        <end position="79"/>
    </location>
</feature>
<dbReference type="AlphaFoldDB" id="A0AAD9KDG5"/>
<dbReference type="InterPro" id="IPR029021">
    <property type="entry name" value="Prot-tyrosine_phosphatase-like"/>
</dbReference>